<dbReference type="InterPro" id="IPR039010">
    <property type="entry name" value="Synaptotagmin_SMP"/>
</dbReference>
<dbReference type="PROSITE" id="PS51847">
    <property type="entry name" value="SMP"/>
    <property type="match status" value="1"/>
</dbReference>
<dbReference type="Xenbase" id="XB-GENE-29093519">
    <property type="gene designation" value="LOC116407929"/>
</dbReference>
<keyword evidence="10 11" id="KW-0472">Membrane</keyword>
<dbReference type="InterPro" id="IPR000008">
    <property type="entry name" value="C2_dom"/>
</dbReference>
<dbReference type="GO" id="GO:0005789">
    <property type="term" value="C:endoplasmic reticulum membrane"/>
    <property type="evidence" value="ECO:0000318"/>
    <property type="project" value="GO_Central"/>
</dbReference>
<dbReference type="GO" id="GO:0005544">
    <property type="term" value="F:calcium-dependent phospholipid binding"/>
    <property type="evidence" value="ECO:0000318"/>
    <property type="project" value="GO_Central"/>
</dbReference>
<dbReference type="PANTHER" id="PTHR45761:SF9">
    <property type="entry name" value="EXTENDED SYNAPTOTAGMIN-1-LIKE"/>
    <property type="match status" value="1"/>
</dbReference>
<feature type="transmembrane region" description="Helical" evidence="11">
    <location>
        <begin position="27"/>
        <end position="43"/>
    </location>
</feature>
<organism evidence="14 15">
    <name type="scientific">Xenopus tropicalis</name>
    <name type="common">Western clawed frog</name>
    <name type="synonym">Silurana tropicalis</name>
    <dbReference type="NCBI Taxonomy" id="8364"/>
    <lineage>
        <taxon>Eukaryota</taxon>
        <taxon>Metazoa</taxon>
        <taxon>Chordata</taxon>
        <taxon>Craniata</taxon>
        <taxon>Vertebrata</taxon>
        <taxon>Euteleostomi</taxon>
        <taxon>Amphibia</taxon>
        <taxon>Batrachia</taxon>
        <taxon>Anura</taxon>
        <taxon>Pipoidea</taxon>
        <taxon>Pipidae</taxon>
        <taxon>Xenopodinae</taxon>
        <taxon>Xenopus</taxon>
        <taxon>Silurana</taxon>
    </lineage>
</organism>
<evidence type="ECO:0000256" key="4">
    <source>
        <dbReference type="ARBA" id="ARBA00022723"/>
    </source>
</evidence>
<dbReference type="Pfam" id="PF17047">
    <property type="entry name" value="SMP_LBD"/>
    <property type="match status" value="1"/>
</dbReference>
<dbReference type="Gene3D" id="2.60.40.150">
    <property type="entry name" value="C2 domain"/>
    <property type="match status" value="1"/>
</dbReference>
<dbReference type="GO" id="GO:0035091">
    <property type="term" value="F:phosphatidylinositol binding"/>
    <property type="evidence" value="ECO:0000318"/>
    <property type="project" value="GO_Central"/>
</dbReference>
<feature type="transmembrane region" description="Helical" evidence="11">
    <location>
        <begin position="55"/>
        <end position="73"/>
    </location>
</feature>
<evidence type="ECO:0000256" key="8">
    <source>
        <dbReference type="ARBA" id="ARBA00023055"/>
    </source>
</evidence>
<dbReference type="CDD" id="cd00030">
    <property type="entry name" value="C2"/>
    <property type="match status" value="1"/>
</dbReference>
<keyword evidence="9" id="KW-0446">Lipid-binding</keyword>
<feature type="transmembrane region" description="Helical" evidence="11">
    <location>
        <begin position="5"/>
        <end position="21"/>
    </location>
</feature>
<feature type="domain" description="C2" evidence="12">
    <location>
        <begin position="353"/>
        <end position="479"/>
    </location>
</feature>
<evidence type="ECO:0000256" key="9">
    <source>
        <dbReference type="ARBA" id="ARBA00023121"/>
    </source>
</evidence>
<evidence type="ECO:0000256" key="6">
    <source>
        <dbReference type="ARBA" id="ARBA00022837"/>
    </source>
</evidence>
<dbReference type="SMART" id="SM00239">
    <property type="entry name" value="C2"/>
    <property type="match status" value="1"/>
</dbReference>
<feature type="transmembrane region" description="Helical" evidence="11">
    <location>
        <begin position="79"/>
        <end position="96"/>
    </location>
</feature>
<protein>
    <submittedName>
        <fullName evidence="15">Extended synaptotagmin-3-like</fullName>
    </submittedName>
</protein>
<evidence type="ECO:0000256" key="7">
    <source>
        <dbReference type="ARBA" id="ARBA00022989"/>
    </source>
</evidence>
<dbReference type="GO" id="GO:0008429">
    <property type="term" value="F:phosphatidylethanolamine binding"/>
    <property type="evidence" value="ECO:0000318"/>
    <property type="project" value="GO_Central"/>
</dbReference>
<evidence type="ECO:0000313" key="16">
    <source>
        <dbReference type="Xenbase" id="XB-GENE-29093519"/>
    </source>
</evidence>
<evidence type="ECO:0000256" key="1">
    <source>
        <dbReference type="ARBA" id="ARBA00004370"/>
    </source>
</evidence>
<keyword evidence="8" id="KW-0445">Lipid transport</keyword>
<dbReference type="RefSeq" id="XP_031750067.1">
    <property type="nucleotide sequence ID" value="XM_031894207.1"/>
</dbReference>
<comment type="subcellular location">
    <subcellularLocation>
        <location evidence="1">Membrane</location>
    </subcellularLocation>
</comment>
<feature type="transmembrane region" description="Helical" evidence="11">
    <location>
        <begin position="108"/>
        <end position="128"/>
    </location>
</feature>
<dbReference type="GO" id="GO:0031210">
    <property type="term" value="F:phosphatidylcholine binding"/>
    <property type="evidence" value="ECO:0000318"/>
    <property type="project" value="GO_Central"/>
</dbReference>
<dbReference type="OrthoDB" id="67700at2759"/>
<keyword evidence="2" id="KW-0813">Transport</keyword>
<dbReference type="GO" id="GO:0006869">
    <property type="term" value="P:lipid transport"/>
    <property type="evidence" value="ECO:0007669"/>
    <property type="project" value="UniProtKB-KW"/>
</dbReference>
<sequence length="486" mass="56330">MILFIFFLIKCFLAILFGFFLDNKNMAIYSALTGLIFLFFWLKKSPNWQNARNHLKSVLPITLCTLAVLYGYFQERRIVVTPIYNVFTGLMVIYYWRKKLFHYQKARNRQNSVILAIICSLAILYGYFQERNNVVMPMYNAFAGLTVLFYWLKKLQKLQIDRNFPIPAIDVDKLKEGKKEFIYSESSFLNTLISDIWQQIVHFANHTIKHDFEKFVHKIVPGLSCLRINHVDLGKKAPKITGLALEWTKDRKRLSIDVMIEFNGDISIRASLTKKLLRFGVNGVMFKGRIRVYLEPILDKPPFIGAATIYFPEKPELCLKFTGHTRLANPTMINTFVHKKILEAMGMLLIKPKALCIPLDLTYKTEELNYTRTMNIFRIYVLEAEGFRSEDFRTETLSSYVAVSSAKQEARTSVANNSLNPTWHQAFEMAFNDIPEQEIEFRLFNDRLLKGKLLGSGSRWIMWPLRGFTLGVSGSNLLLTVPSLGR</sequence>
<dbReference type="Pfam" id="PF00168">
    <property type="entry name" value="C2"/>
    <property type="match status" value="1"/>
</dbReference>
<dbReference type="SUPFAM" id="SSF49562">
    <property type="entry name" value="C2 domain (Calcium/lipid-binding domain, CaLB)"/>
    <property type="match status" value="1"/>
</dbReference>
<gene>
    <name evidence="15 16" type="primary">LOC116407929</name>
</gene>
<evidence type="ECO:0000256" key="3">
    <source>
        <dbReference type="ARBA" id="ARBA00022692"/>
    </source>
</evidence>
<accession>A0A8J1IWT5</accession>
<dbReference type="Proteomes" id="UP000008143">
    <property type="component" value="Chromosome 10"/>
</dbReference>
<dbReference type="PROSITE" id="PS50004">
    <property type="entry name" value="C2"/>
    <property type="match status" value="1"/>
</dbReference>
<dbReference type="CDD" id="cd21670">
    <property type="entry name" value="SMP_ESyt"/>
    <property type="match status" value="1"/>
</dbReference>
<evidence type="ECO:0000259" key="12">
    <source>
        <dbReference type="PROSITE" id="PS50004"/>
    </source>
</evidence>
<keyword evidence="7 11" id="KW-1133">Transmembrane helix</keyword>
<evidence type="ECO:0000313" key="15">
    <source>
        <dbReference type="RefSeq" id="XP_031750067.1"/>
    </source>
</evidence>
<keyword evidence="4" id="KW-0479">Metal-binding</keyword>
<name>A0A8J1IWT5_XENTR</name>
<feature type="transmembrane region" description="Helical" evidence="11">
    <location>
        <begin position="134"/>
        <end position="152"/>
    </location>
</feature>
<dbReference type="GO" id="GO:0005509">
    <property type="term" value="F:calcium ion binding"/>
    <property type="evidence" value="ECO:0000318"/>
    <property type="project" value="GO_Central"/>
</dbReference>
<reference evidence="15" key="1">
    <citation type="submission" date="2025-08" db="UniProtKB">
        <authorList>
            <consortium name="RefSeq"/>
        </authorList>
    </citation>
    <scope>IDENTIFICATION</scope>
    <source>
        <strain evidence="15">Nigerian</strain>
        <tissue evidence="15">Liver and blood</tissue>
    </source>
</reference>
<evidence type="ECO:0000256" key="2">
    <source>
        <dbReference type="ARBA" id="ARBA00022448"/>
    </source>
</evidence>
<dbReference type="AGR" id="Xenbase:XB-GENE-29093519"/>
<dbReference type="InterPro" id="IPR051634">
    <property type="entry name" value="Extended_Synaptotagmin"/>
</dbReference>
<evidence type="ECO:0000256" key="11">
    <source>
        <dbReference type="SAM" id="Phobius"/>
    </source>
</evidence>
<evidence type="ECO:0000259" key="13">
    <source>
        <dbReference type="PROSITE" id="PS51847"/>
    </source>
</evidence>
<evidence type="ECO:0000256" key="5">
    <source>
        <dbReference type="ARBA" id="ARBA00022737"/>
    </source>
</evidence>
<dbReference type="InterPro" id="IPR031468">
    <property type="entry name" value="SMP_LBD"/>
</dbReference>
<dbReference type="GeneID" id="116407929"/>
<evidence type="ECO:0000313" key="14">
    <source>
        <dbReference type="Proteomes" id="UP000008143"/>
    </source>
</evidence>
<dbReference type="InterPro" id="IPR035892">
    <property type="entry name" value="C2_domain_sf"/>
</dbReference>
<keyword evidence="6" id="KW-0106">Calcium</keyword>
<keyword evidence="5" id="KW-0677">Repeat</keyword>
<dbReference type="PANTHER" id="PTHR45761">
    <property type="entry name" value="EXTENDED SYNAPTOTAGMIN-LIKE PROTEIN 2, ISOFORM C"/>
    <property type="match status" value="1"/>
</dbReference>
<feature type="domain" description="SMP-LTD" evidence="13">
    <location>
        <begin position="182"/>
        <end position="360"/>
    </location>
</feature>
<proteinExistence type="predicted"/>
<keyword evidence="3 11" id="KW-0812">Transmembrane</keyword>
<evidence type="ECO:0000256" key="10">
    <source>
        <dbReference type="ARBA" id="ARBA00023136"/>
    </source>
</evidence>
<keyword evidence="14" id="KW-1185">Reference proteome</keyword>
<dbReference type="KEGG" id="xtr:116407929"/>
<dbReference type="AlphaFoldDB" id="A0A8J1IWT5"/>